<reference evidence="1" key="1">
    <citation type="journal article" date="2021" name="Proc. Natl. Acad. Sci. U.S.A.">
        <title>A Catalog of Tens of Thousands of Viruses from Human Metagenomes Reveals Hidden Associations with Chronic Diseases.</title>
        <authorList>
            <person name="Tisza M.J."/>
            <person name="Buck C.B."/>
        </authorList>
    </citation>
    <scope>NUCLEOTIDE SEQUENCE</scope>
    <source>
        <strain evidence="1">CtwHj1</strain>
    </source>
</reference>
<accession>A0A8S5U651</accession>
<dbReference type="EMBL" id="BK016018">
    <property type="protein sequence ID" value="DAF89924.1"/>
    <property type="molecule type" value="Genomic_DNA"/>
</dbReference>
<protein>
    <submittedName>
        <fullName evidence="1">Uncharacterized protein</fullName>
    </submittedName>
</protein>
<evidence type="ECO:0000313" key="1">
    <source>
        <dbReference type="EMBL" id="DAF89924.1"/>
    </source>
</evidence>
<organism evidence="1">
    <name type="scientific">Siphoviridae sp. ctwHj1</name>
    <dbReference type="NCBI Taxonomy" id="2825727"/>
    <lineage>
        <taxon>Viruses</taxon>
        <taxon>Duplodnaviria</taxon>
        <taxon>Heunggongvirae</taxon>
        <taxon>Uroviricota</taxon>
        <taxon>Caudoviricetes</taxon>
    </lineage>
</organism>
<proteinExistence type="predicted"/>
<name>A0A8S5U651_9CAUD</name>
<sequence>MSRRNWRLFCCQILGENFAFSLDVKVNFTYSVFNETGNEPRQKEKAE</sequence>